<dbReference type="SUPFAM" id="SSF56801">
    <property type="entry name" value="Acetyl-CoA synthetase-like"/>
    <property type="match status" value="1"/>
</dbReference>
<evidence type="ECO:0000256" key="14">
    <source>
        <dbReference type="ARBA" id="ARBA00049139"/>
    </source>
</evidence>
<keyword evidence="3 15" id="KW-0547">Nucleotide-binding</keyword>
<dbReference type="Ensembl" id="ENSMMMT00000020102.1">
    <property type="protein sequence ID" value="ENSMMMP00000017664.1"/>
    <property type="gene ID" value="ENSMMMG00000014713.1"/>
</dbReference>
<keyword evidence="2 15" id="KW-0436">Ligase</keyword>
<accession>A0A8C5ZR53</accession>
<dbReference type="GO" id="GO:0005789">
    <property type="term" value="C:endoplasmic reticulum membrane"/>
    <property type="evidence" value="ECO:0007669"/>
    <property type="project" value="UniProtKB-SubCell"/>
</dbReference>
<comment type="catalytic activity">
    <reaction evidence="12 15">
        <text>(5Z,8Z,11Z,14Z)-eicosatetraenoate + ATP + CoA = (5Z,8Z,11Z,14Z)-eicosatetraenoyl-CoA + AMP + diphosphate</text>
        <dbReference type="Rhea" id="RHEA:19713"/>
        <dbReference type="ChEBI" id="CHEBI:30616"/>
        <dbReference type="ChEBI" id="CHEBI:32395"/>
        <dbReference type="ChEBI" id="CHEBI:33019"/>
        <dbReference type="ChEBI" id="CHEBI:57287"/>
        <dbReference type="ChEBI" id="CHEBI:57368"/>
        <dbReference type="ChEBI" id="CHEBI:456215"/>
        <dbReference type="EC" id="6.2.1.15"/>
    </reaction>
    <physiologicalReaction direction="left-to-right" evidence="12 15">
        <dbReference type="Rhea" id="RHEA:19714"/>
    </physiologicalReaction>
</comment>
<evidence type="ECO:0000313" key="18">
    <source>
        <dbReference type="Proteomes" id="UP000694407"/>
    </source>
</evidence>
<reference evidence="17" key="2">
    <citation type="submission" date="2025-09" db="UniProtKB">
        <authorList>
            <consortium name="Ensembl"/>
        </authorList>
    </citation>
    <scope>IDENTIFICATION</scope>
</reference>
<gene>
    <name evidence="17" type="primary">ACSL6</name>
</gene>
<comment type="catalytic activity">
    <reaction evidence="9">
        <text>a long-chain fatty acid + ATP + CoA = a long-chain fatty acyl-CoA + AMP + diphosphate</text>
        <dbReference type="Rhea" id="RHEA:15421"/>
        <dbReference type="ChEBI" id="CHEBI:30616"/>
        <dbReference type="ChEBI" id="CHEBI:33019"/>
        <dbReference type="ChEBI" id="CHEBI:57287"/>
        <dbReference type="ChEBI" id="CHEBI:57560"/>
        <dbReference type="ChEBI" id="CHEBI:83139"/>
        <dbReference type="ChEBI" id="CHEBI:456215"/>
        <dbReference type="EC" id="6.2.1.3"/>
    </reaction>
    <physiologicalReaction direction="left-to-right" evidence="9">
        <dbReference type="Rhea" id="RHEA:15422"/>
    </physiologicalReaction>
</comment>
<evidence type="ECO:0000259" key="16">
    <source>
        <dbReference type="Pfam" id="PF00501"/>
    </source>
</evidence>
<evidence type="ECO:0000256" key="8">
    <source>
        <dbReference type="ARBA" id="ARBA00024469"/>
    </source>
</evidence>
<evidence type="ECO:0000256" key="2">
    <source>
        <dbReference type="ARBA" id="ARBA00022598"/>
    </source>
</evidence>
<reference evidence="17" key="1">
    <citation type="submission" date="2025-08" db="UniProtKB">
        <authorList>
            <consortium name="Ensembl"/>
        </authorList>
    </citation>
    <scope>IDENTIFICATION</scope>
</reference>
<evidence type="ECO:0000256" key="3">
    <source>
        <dbReference type="ARBA" id="ARBA00022741"/>
    </source>
</evidence>
<dbReference type="Gene3D" id="3.40.50.12780">
    <property type="entry name" value="N-terminal domain of ligase-like"/>
    <property type="match status" value="2"/>
</dbReference>
<keyword evidence="18" id="KW-1185">Reference proteome</keyword>
<evidence type="ECO:0000256" key="7">
    <source>
        <dbReference type="ARBA" id="ARBA00023098"/>
    </source>
</evidence>
<dbReference type="Proteomes" id="UP000694407">
    <property type="component" value="Unplaced"/>
</dbReference>
<comment type="function">
    <text evidence="15">Catalyzes the conversion of long-chain fatty acids to their active form acyl-CoAs for both synthesis of cellular lipids, and degradation via beta-oxidation.</text>
</comment>
<dbReference type="PROSITE" id="PS00455">
    <property type="entry name" value="AMP_BINDING"/>
    <property type="match status" value="1"/>
</dbReference>
<evidence type="ECO:0000256" key="15">
    <source>
        <dbReference type="RuleBase" id="RU369030"/>
    </source>
</evidence>
<keyword evidence="6 15" id="KW-0067">ATP-binding</keyword>
<proteinExistence type="inferred from homology"/>
<comment type="subcellular location">
    <subcellularLocation>
        <location evidence="15">Mitochondrion outer membrane</location>
        <topology evidence="15">Single-pass membrane protein</topology>
    </subcellularLocation>
    <subcellularLocation>
        <location evidence="15">Endoplasmic reticulum membrane</location>
        <topology evidence="15">Single-pass membrane protein</topology>
    </subcellularLocation>
</comment>
<comment type="catalytic activity">
    <reaction evidence="11 15">
        <text>15-hydroxy-(5Z,8Z,11Z,13E)-eicosatetraenoate + ATP + CoA = 15-hydroxy-(5Z,8Z,11Z,13E)-eicosatetraenoyl-CoA + AMP + diphosphate</text>
        <dbReference type="Rhea" id="RHEA:52116"/>
        <dbReference type="ChEBI" id="CHEBI:30616"/>
        <dbReference type="ChEBI" id="CHEBI:33019"/>
        <dbReference type="ChEBI" id="CHEBI:57287"/>
        <dbReference type="ChEBI" id="CHEBI:78832"/>
        <dbReference type="ChEBI" id="CHEBI:136409"/>
        <dbReference type="ChEBI" id="CHEBI:456215"/>
    </reaction>
    <physiologicalReaction direction="left-to-right" evidence="11 15">
        <dbReference type="Rhea" id="RHEA:52117"/>
    </physiologicalReaction>
</comment>
<keyword evidence="7 15" id="KW-0443">Lipid metabolism</keyword>
<evidence type="ECO:0000256" key="11">
    <source>
        <dbReference type="ARBA" id="ARBA00024532"/>
    </source>
</evidence>
<evidence type="ECO:0000256" key="12">
    <source>
        <dbReference type="ARBA" id="ARBA00024548"/>
    </source>
</evidence>
<dbReference type="PANTHER" id="PTHR43272">
    <property type="entry name" value="LONG-CHAIN-FATTY-ACID--COA LIGASE"/>
    <property type="match status" value="1"/>
</dbReference>
<sequence length="622" mass="69557">MQTQEILRILRLPELGDLGQFFRSLSATTLDSGGARRSVIGGSPQLLTHYYDDARTMYQVFRRGLSISGNGPCLGFRKPKQPYQWLSYQEVANRAEFLGSGLLQHNCKASTDQFIGVFAQNRPEWIIAELACYTYSMVVVPLYDTLGPGAIRYIINTADISTVIMDKPQKAVLLLEHVERKDTPGLKLIILMEPFEEALKERGQKCGVVIKSMQAVEDCGQANHHAPVPPQPDDLSIVCFTSGTTGNPKGAMLTHGNVVADFSGFLKVTEGDIRLLSDDMKALRPTIFPVVPRLLNRMYDKIFSQADTPLKRWLLEFAARRKQAEVRSGIIRNNSIWDELFFNKIQASLGGRVRMIVTGAAPASPTVLGFLRAALGCQVYEGYGQTECTAGCTFTTPGDWTSGHVGAPLPCNHIKLVDVEELNYWTYKGEGEICVRGPNVFKGYLKDQDRTKEALDSDGWLHTGDIGKWLPEGTLKIIDRKKHIFKLAQGEYVAPEKIENIYIRSEPVAQIYVHGDSLKAFLVGIVVPDPEVMPCWALKRGIEGLYTDLCINKELKKAILEDMVRLGKESGLHSFEQVKAIYIHSDMFSVQNGLLTPTLKAKRPELREYFKKQIEELYSTSM</sequence>
<comment type="catalytic activity">
    <reaction evidence="13 15">
        <text>(E)-hexadec-2-enoate + ATP + CoA = (2E)-hexadecenoyl-CoA + AMP + diphosphate</text>
        <dbReference type="Rhea" id="RHEA:36139"/>
        <dbReference type="ChEBI" id="CHEBI:30616"/>
        <dbReference type="ChEBI" id="CHEBI:33019"/>
        <dbReference type="ChEBI" id="CHEBI:57287"/>
        <dbReference type="ChEBI" id="CHEBI:61526"/>
        <dbReference type="ChEBI" id="CHEBI:72745"/>
        <dbReference type="ChEBI" id="CHEBI:456215"/>
    </reaction>
    <physiologicalReaction direction="left-to-right" evidence="13 15">
        <dbReference type="Rhea" id="RHEA:36140"/>
    </physiologicalReaction>
</comment>
<name>A0A8C5ZR53_MARMA</name>
<evidence type="ECO:0000313" key="17">
    <source>
        <dbReference type="Ensembl" id="ENSMMMP00000017664.1"/>
    </source>
</evidence>
<dbReference type="InterPro" id="IPR042099">
    <property type="entry name" value="ANL_N_sf"/>
</dbReference>
<organism evidence="17 18">
    <name type="scientific">Marmota marmota marmota</name>
    <name type="common">Alpine marmot</name>
    <dbReference type="NCBI Taxonomy" id="9994"/>
    <lineage>
        <taxon>Eukaryota</taxon>
        <taxon>Metazoa</taxon>
        <taxon>Chordata</taxon>
        <taxon>Craniata</taxon>
        <taxon>Vertebrata</taxon>
        <taxon>Euteleostomi</taxon>
        <taxon>Mammalia</taxon>
        <taxon>Eutheria</taxon>
        <taxon>Euarchontoglires</taxon>
        <taxon>Glires</taxon>
        <taxon>Rodentia</taxon>
        <taxon>Sciuromorpha</taxon>
        <taxon>Sciuridae</taxon>
        <taxon>Xerinae</taxon>
        <taxon>Marmotini</taxon>
        <taxon>Marmota</taxon>
    </lineage>
</organism>
<dbReference type="GeneTree" id="ENSGT00940000162308"/>
<keyword evidence="4" id="KW-1000">Mitochondrion outer membrane</keyword>
<dbReference type="Pfam" id="PF00501">
    <property type="entry name" value="AMP-binding"/>
    <property type="match status" value="2"/>
</dbReference>
<dbReference type="GO" id="GO:0005741">
    <property type="term" value="C:mitochondrial outer membrane"/>
    <property type="evidence" value="ECO:0007669"/>
    <property type="project" value="UniProtKB-SubCell"/>
</dbReference>
<feature type="domain" description="AMP-dependent synthetase/ligase" evidence="16">
    <location>
        <begin position="273"/>
        <end position="445"/>
    </location>
</feature>
<dbReference type="GO" id="GO:0005524">
    <property type="term" value="F:ATP binding"/>
    <property type="evidence" value="ECO:0007669"/>
    <property type="project" value="UniProtKB-KW"/>
</dbReference>
<keyword evidence="5 15" id="KW-0276">Fatty acid metabolism</keyword>
<dbReference type="PANTHER" id="PTHR43272:SF54">
    <property type="entry name" value="LONG-CHAIN-FATTY-ACID--COA LIGASE 6"/>
    <property type="match status" value="1"/>
</dbReference>
<protein>
    <recommendedName>
        <fullName evidence="15">Long-chain-fatty-acid--CoA ligase</fullName>
        <ecNumber evidence="15">6.2.1.15</ecNumber>
        <ecNumber evidence="15">6.2.1.3</ecNumber>
    </recommendedName>
    <alternativeName>
        <fullName evidence="15">Acyl-CoA synthetase</fullName>
    </alternativeName>
    <alternativeName>
        <fullName evidence="15">Long-chain acyl-CoA synthetase</fullName>
    </alternativeName>
</protein>
<comment type="similarity">
    <text evidence="1 15">Belongs to the ATP-dependent AMP-binding enzyme family.</text>
</comment>
<dbReference type="GO" id="GO:0047676">
    <property type="term" value="F:arachidonate-CoA ligase activity"/>
    <property type="evidence" value="ECO:0007669"/>
    <property type="project" value="UniProtKB-EC"/>
</dbReference>
<evidence type="ECO:0000256" key="5">
    <source>
        <dbReference type="ARBA" id="ARBA00022832"/>
    </source>
</evidence>
<dbReference type="EC" id="6.2.1.15" evidence="15"/>
<comment type="catalytic activity">
    <reaction evidence="10 15">
        <text>12-hydroxy-(5Z,8Z,10E,14Z)-eicosatetraenoate + ATP + CoA = 12-hydroxy-(5Z,8Z,10E,14Z)-eicosatetraenoyl-CoA + AMP + diphosphate</text>
        <dbReference type="Rhea" id="RHEA:52112"/>
        <dbReference type="ChEBI" id="CHEBI:30616"/>
        <dbReference type="ChEBI" id="CHEBI:33019"/>
        <dbReference type="ChEBI" id="CHEBI:57287"/>
        <dbReference type="ChEBI" id="CHEBI:90718"/>
        <dbReference type="ChEBI" id="CHEBI:136408"/>
        <dbReference type="ChEBI" id="CHEBI:456215"/>
    </reaction>
    <physiologicalReaction direction="left-to-right" evidence="10 15">
        <dbReference type="Rhea" id="RHEA:52113"/>
    </physiologicalReaction>
</comment>
<evidence type="ECO:0000256" key="9">
    <source>
        <dbReference type="ARBA" id="ARBA00024484"/>
    </source>
</evidence>
<evidence type="ECO:0000256" key="4">
    <source>
        <dbReference type="ARBA" id="ARBA00022787"/>
    </source>
</evidence>
<evidence type="ECO:0000256" key="6">
    <source>
        <dbReference type="ARBA" id="ARBA00022840"/>
    </source>
</evidence>
<feature type="domain" description="AMP-dependent synthetase/ligase" evidence="16">
    <location>
        <begin position="82"/>
        <end position="265"/>
    </location>
</feature>
<comment type="catalytic activity">
    <reaction evidence="14 15">
        <text>hexadecanoate + ATP + CoA = hexadecanoyl-CoA + AMP + diphosphate</text>
        <dbReference type="Rhea" id="RHEA:30751"/>
        <dbReference type="ChEBI" id="CHEBI:7896"/>
        <dbReference type="ChEBI" id="CHEBI:30616"/>
        <dbReference type="ChEBI" id="CHEBI:33019"/>
        <dbReference type="ChEBI" id="CHEBI:57287"/>
        <dbReference type="ChEBI" id="CHEBI:57379"/>
        <dbReference type="ChEBI" id="CHEBI:456215"/>
    </reaction>
    <physiologicalReaction direction="left-to-right" evidence="14 15">
        <dbReference type="Rhea" id="RHEA:30752"/>
    </physiologicalReaction>
</comment>
<evidence type="ECO:0000256" key="1">
    <source>
        <dbReference type="ARBA" id="ARBA00006432"/>
    </source>
</evidence>
<comment type="catalytic activity">
    <reaction evidence="8 15">
        <text>5-hydroxy-(6E,8Z,11Z,14Z)-eicosatetraenoate + ATP + CoA = 5-hydroxy-(6E,8Z,11Z,14Z)-eicosatetraenoyl-CoA + AMP + diphosphate</text>
        <dbReference type="Rhea" id="RHEA:52108"/>
        <dbReference type="ChEBI" id="CHEBI:30616"/>
        <dbReference type="ChEBI" id="CHEBI:33019"/>
        <dbReference type="ChEBI" id="CHEBI:57287"/>
        <dbReference type="ChEBI" id="CHEBI:65341"/>
        <dbReference type="ChEBI" id="CHEBI:136407"/>
        <dbReference type="ChEBI" id="CHEBI:456215"/>
    </reaction>
    <physiologicalReaction direction="left-to-right" evidence="8 15">
        <dbReference type="Rhea" id="RHEA:52109"/>
    </physiologicalReaction>
</comment>
<dbReference type="InterPro" id="IPR000873">
    <property type="entry name" value="AMP-dep_synth/lig_dom"/>
</dbReference>
<dbReference type="EC" id="6.2.1.3" evidence="15"/>
<evidence type="ECO:0000256" key="10">
    <source>
        <dbReference type="ARBA" id="ARBA00024495"/>
    </source>
</evidence>
<dbReference type="AlphaFoldDB" id="A0A8C5ZR53"/>
<keyword evidence="4" id="KW-0496">Mitochondrion</keyword>
<dbReference type="InterPro" id="IPR045311">
    <property type="entry name" value="LC-FACS_euk"/>
</dbReference>
<dbReference type="CDD" id="cd05927">
    <property type="entry name" value="LC-FACS_euk"/>
    <property type="match status" value="1"/>
</dbReference>
<evidence type="ECO:0000256" key="13">
    <source>
        <dbReference type="ARBA" id="ARBA00024565"/>
    </source>
</evidence>
<dbReference type="InterPro" id="IPR020845">
    <property type="entry name" value="AMP-binding_CS"/>
</dbReference>
<keyword evidence="4" id="KW-0472">Membrane</keyword>